<dbReference type="Pfam" id="PF18768">
    <property type="entry name" value="RNPP_C"/>
    <property type="match status" value="1"/>
</dbReference>
<dbReference type="AlphaFoldDB" id="A0A097AQA9"/>
<proteinExistence type="predicted"/>
<dbReference type="HOGENOM" id="CLU_079002_0_0_9"/>
<keyword evidence="3" id="KW-1185">Reference proteome</keyword>
<sequence length="321" mass="37689">MDGFYYDLEGFGKELKNIRKSLRLTQNEVAEQAFINIDTLRKIENGKVMPKQETLDLLSHFYKKDLNEVLLKYRVKDYSTFCKIKNSIENKLESGDFEGLKEDMEKLKTLEEEKMSPYYAKFLRQLLLLSESIYEKAVNKDPHTSLIKLEKAMKVTIPDFSVYNYANFVYSDLEVRILMNIALIFVFEKTEKRQQGLEMLLFCLEALSEEEWEIKIKVYYNISYTYHLLSIYEKSLYYANLGIETCVKNNTLSGLGLLLFRKAIAELNLGREEYKDSLIKSINIFEITGQDKLKKITIESCKKLYNLEITKENGMIVIRNL</sequence>
<dbReference type="CDD" id="cd00093">
    <property type="entry name" value="HTH_XRE"/>
    <property type="match status" value="1"/>
</dbReference>
<dbReference type="InterPro" id="IPR041315">
    <property type="entry name" value="PlcR_TPR"/>
</dbReference>
<reference evidence="3" key="1">
    <citation type="journal article" date="2015" name="Genome Announc.">
        <title>Whole-Genome Sequences of 80 Environmental and Clinical Isolates of Burkholderia pseudomallei.</title>
        <authorList>
            <person name="Johnson S.L."/>
            <person name="Baker A.L."/>
            <person name="Chain P.S."/>
            <person name="Currie B.J."/>
            <person name="Daligault H.E."/>
            <person name="Davenport K.W."/>
            <person name="Davis C.B."/>
            <person name="Inglis T.J."/>
            <person name="Kaestli M."/>
            <person name="Koren S."/>
            <person name="Mayo M."/>
            <person name="Merritt A.J."/>
            <person name="Price E.P."/>
            <person name="Sarovich D.S."/>
            <person name="Warner J."/>
            <person name="Rosovitz M.J."/>
        </authorList>
    </citation>
    <scope>NUCLEOTIDE SEQUENCE [LARGE SCALE GENOMIC DNA]</scope>
    <source>
        <strain evidence="3">DSM 2030</strain>
    </source>
</reference>
<dbReference type="SUPFAM" id="SSF47413">
    <property type="entry name" value="lambda repressor-like DNA-binding domains"/>
    <property type="match status" value="1"/>
</dbReference>
<dbReference type="Gene3D" id="1.10.260.40">
    <property type="entry name" value="lambda repressor-like DNA-binding domains"/>
    <property type="match status" value="1"/>
</dbReference>
<dbReference type="GO" id="GO:0003677">
    <property type="term" value="F:DNA binding"/>
    <property type="evidence" value="ECO:0007669"/>
    <property type="project" value="InterPro"/>
</dbReference>
<dbReference type="STRING" id="2325.TKV_c08180"/>
<dbReference type="Gene3D" id="1.25.40.10">
    <property type="entry name" value="Tetratricopeptide repeat domain"/>
    <property type="match status" value="1"/>
</dbReference>
<dbReference type="InterPro" id="IPR001387">
    <property type="entry name" value="Cro/C1-type_HTH"/>
</dbReference>
<dbReference type="PANTHER" id="PTHR37038:SF14">
    <property type="entry name" value="TRANSCRIPTIONAL ACTIVATOR"/>
    <property type="match status" value="1"/>
</dbReference>
<gene>
    <name evidence="2" type="ORF">TKV_c08180</name>
</gene>
<evidence type="ECO:0000313" key="3">
    <source>
        <dbReference type="Proteomes" id="UP000029669"/>
    </source>
</evidence>
<dbReference type="KEGG" id="tki:TKV_c08180"/>
<dbReference type="Proteomes" id="UP000029669">
    <property type="component" value="Chromosome"/>
</dbReference>
<feature type="domain" description="HTH cro/C1-type" evidence="1">
    <location>
        <begin position="15"/>
        <end position="69"/>
    </location>
</feature>
<organism evidence="2 3">
    <name type="scientific">Thermoanaerobacter kivui</name>
    <name type="common">Acetogenium kivui</name>
    <dbReference type="NCBI Taxonomy" id="2325"/>
    <lineage>
        <taxon>Bacteria</taxon>
        <taxon>Bacillati</taxon>
        <taxon>Bacillota</taxon>
        <taxon>Clostridia</taxon>
        <taxon>Thermoanaerobacterales</taxon>
        <taxon>Thermoanaerobacteraceae</taxon>
        <taxon>Thermoanaerobacter</taxon>
    </lineage>
</organism>
<protein>
    <submittedName>
        <fullName evidence="2">Transcriptional regulator, XRE family</fullName>
    </submittedName>
</protein>
<dbReference type="InterPro" id="IPR011990">
    <property type="entry name" value="TPR-like_helical_dom_sf"/>
</dbReference>
<evidence type="ECO:0000313" key="2">
    <source>
        <dbReference type="EMBL" id="AIS52000.1"/>
    </source>
</evidence>
<dbReference type="PANTHER" id="PTHR37038">
    <property type="entry name" value="TRANSCRIPTIONAL REGULATOR-RELATED"/>
    <property type="match status" value="1"/>
</dbReference>
<dbReference type="Pfam" id="PF01381">
    <property type="entry name" value="HTH_3"/>
    <property type="match status" value="1"/>
</dbReference>
<accession>A0A097AQA9</accession>
<dbReference type="OrthoDB" id="1705762at2"/>
<dbReference type="RefSeq" id="WP_049684824.1">
    <property type="nucleotide sequence ID" value="NZ_CP009170.1"/>
</dbReference>
<dbReference type="PROSITE" id="PS50943">
    <property type="entry name" value="HTH_CROC1"/>
    <property type="match status" value="1"/>
</dbReference>
<dbReference type="SMART" id="SM00530">
    <property type="entry name" value="HTH_XRE"/>
    <property type="match status" value="1"/>
</dbReference>
<dbReference type="InterPro" id="IPR010982">
    <property type="entry name" value="Lambda_DNA-bd_dom_sf"/>
</dbReference>
<dbReference type="eggNOG" id="COG1813">
    <property type="taxonomic scope" value="Bacteria"/>
</dbReference>
<dbReference type="EMBL" id="CP009170">
    <property type="protein sequence ID" value="AIS52000.1"/>
    <property type="molecule type" value="Genomic_DNA"/>
</dbReference>
<evidence type="ECO:0000259" key="1">
    <source>
        <dbReference type="PROSITE" id="PS50943"/>
    </source>
</evidence>
<dbReference type="InterPro" id="IPR053163">
    <property type="entry name" value="HTH-type_regulator_Rgg"/>
</dbReference>
<name>A0A097AQA9_THEKI</name>